<dbReference type="EMBL" id="JANHOG010000426">
    <property type="protein sequence ID" value="KAJ3554481.1"/>
    <property type="molecule type" value="Genomic_DNA"/>
</dbReference>
<evidence type="ECO:0000313" key="2">
    <source>
        <dbReference type="Proteomes" id="UP001148662"/>
    </source>
</evidence>
<proteinExistence type="predicted"/>
<protein>
    <submittedName>
        <fullName evidence="1">Uncharacterized protein</fullName>
    </submittedName>
</protein>
<name>A0ACC1T6N6_9APHY</name>
<keyword evidence="2" id="KW-1185">Reference proteome</keyword>
<organism evidence="1 2">
    <name type="scientific">Phlebia brevispora</name>
    <dbReference type="NCBI Taxonomy" id="194682"/>
    <lineage>
        <taxon>Eukaryota</taxon>
        <taxon>Fungi</taxon>
        <taxon>Dikarya</taxon>
        <taxon>Basidiomycota</taxon>
        <taxon>Agaricomycotina</taxon>
        <taxon>Agaricomycetes</taxon>
        <taxon>Polyporales</taxon>
        <taxon>Meruliaceae</taxon>
        <taxon>Phlebia</taxon>
    </lineage>
</organism>
<evidence type="ECO:0000313" key="1">
    <source>
        <dbReference type="EMBL" id="KAJ3554481.1"/>
    </source>
</evidence>
<accession>A0ACC1T6N6</accession>
<dbReference type="Proteomes" id="UP001148662">
    <property type="component" value="Unassembled WGS sequence"/>
</dbReference>
<comment type="caution">
    <text evidence="1">The sequence shown here is derived from an EMBL/GenBank/DDBJ whole genome shotgun (WGS) entry which is preliminary data.</text>
</comment>
<gene>
    <name evidence="1" type="ORF">NM688_g3088</name>
</gene>
<reference evidence="1" key="1">
    <citation type="submission" date="2022-07" db="EMBL/GenBank/DDBJ databases">
        <title>Genome Sequence of Phlebia brevispora.</title>
        <authorList>
            <person name="Buettner E."/>
        </authorList>
    </citation>
    <scope>NUCLEOTIDE SEQUENCE</scope>
    <source>
        <strain evidence="1">MPL23</strain>
    </source>
</reference>
<sequence length="239" mass="26678">MQSTNKLSGQTMADVIELQGKEIARLRKELAQLTPLVATRVEDVAYEEEQSMDAPSYEGAQIVPFCSGRPHKLLKEAKKIVGKRSTVTVGKCFLWLQKYESGLALRPSGRLSKKGNWMSSTHKKMMRQNGVVTKIGGQWYYLGEYEYVSSEQMPLDEYLKLPTHLQEDLVALSGTSKHHKELARRLSTGEITVTKFYCSRVAFDNAFQDALLGAKAAELGLHGADDTGGSEEDEEEEND</sequence>